<reference evidence="6" key="1">
    <citation type="journal article" date="2014" name="Int. J. Syst. Evol. Microbiol.">
        <title>Complete genome sequence of Corynebacterium casei LMG S-19264T (=DSM 44701T), isolated from a smear-ripened cheese.</title>
        <authorList>
            <consortium name="US DOE Joint Genome Institute (JGI-PGF)"/>
            <person name="Walter F."/>
            <person name="Albersmeier A."/>
            <person name="Kalinowski J."/>
            <person name="Ruckert C."/>
        </authorList>
    </citation>
    <scope>NUCLEOTIDE SEQUENCE</scope>
    <source>
        <strain evidence="6">JCM 4386</strain>
    </source>
</reference>
<proteinExistence type="predicted"/>
<dbReference type="PROSITE" id="PS50885">
    <property type="entry name" value="HAMP"/>
    <property type="match status" value="2"/>
</dbReference>
<dbReference type="Gene3D" id="6.10.340.10">
    <property type="match status" value="2"/>
</dbReference>
<protein>
    <recommendedName>
        <fullName evidence="5">HAMP domain-containing protein</fullName>
    </recommendedName>
</protein>
<reference evidence="6" key="2">
    <citation type="submission" date="2020-09" db="EMBL/GenBank/DDBJ databases">
        <authorList>
            <person name="Sun Q."/>
            <person name="Ohkuma M."/>
        </authorList>
    </citation>
    <scope>NUCLEOTIDE SEQUENCE</scope>
    <source>
        <strain evidence="6">JCM 4386</strain>
    </source>
</reference>
<keyword evidence="2 4" id="KW-1133">Transmembrane helix</keyword>
<accession>A0A918GEZ2</accession>
<feature type="compositionally biased region" description="Basic and acidic residues" evidence="3">
    <location>
        <begin position="496"/>
        <end position="508"/>
    </location>
</feature>
<dbReference type="AlphaFoldDB" id="A0A918GEZ2"/>
<feature type="region of interest" description="Disordered" evidence="3">
    <location>
        <begin position="496"/>
        <end position="515"/>
    </location>
</feature>
<evidence type="ECO:0000256" key="4">
    <source>
        <dbReference type="SAM" id="Phobius"/>
    </source>
</evidence>
<feature type="region of interest" description="Disordered" evidence="3">
    <location>
        <begin position="205"/>
        <end position="226"/>
    </location>
</feature>
<evidence type="ECO:0000256" key="3">
    <source>
        <dbReference type="SAM" id="MobiDB-lite"/>
    </source>
</evidence>
<feature type="compositionally biased region" description="Low complexity" evidence="3">
    <location>
        <begin position="733"/>
        <end position="747"/>
    </location>
</feature>
<evidence type="ECO:0000313" key="7">
    <source>
        <dbReference type="Proteomes" id="UP000606194"/>
    </source>
</evidence>
<feature type="region of interest" description="Disordered" evidence="3">
    <location>
        <begin position="354"/>
        <end position="380"/>
    </location>
</feature>
<organism evidence="6 7">
    <name type="scientific">Streptomyces humidus</name>
    <dbReference type="NCBI Taxonomy" id="52259"/>
    <lineage>
        <taxon>Bacteria</taxon>
        <taxon>Bacillati</taxon>
        <taxon>Actinomycetota</taxon>
        <taxon>Actinomycetes</taxon>
        <taxon>Kitasatosporales</taxon>
        <taxon>Streptomycetaceae</taxon>
        <taxon>Streptomyces</taxon>
    </lineage>
</organism>
<dbReference type="GO" id="GO:0007165">
    <property type="term" value="P:signal transduction"/>
    <property type="evidence" value="ECO:0007669"/>
    <property type="project" value="InterPro"/>
</dbReference>
<feature type="transmembrane region" description="Helical" evidence="4">
    <location>
        <begin position="285"/>
        <end position="308"/>
    </location>
</feature>
<keyword evidence="7" id="KW-1185">Reference proteome</keyword>
<dbReference type="InterPro" id="IPR003660">
    <property type="entry name" value="HAMP_dom"/>
</dbReference>
<evidence type="ECO:0000256" key="1">
    <source>
        <dbReference type="ARBA" id="ARBA00022692"/>
    </source>
</evidence>
<gene>
    <name evidence="6" type="ORF">GCM10010269_83410</name>
</gene>
<feature type="transmembrane region" description="Helical" evidence="4">
    <location>
        <begin position="389"/>
        <end position="412"/>
    </location>
</feature>
<sequence>MAVLGGVRPPLAALPVLLALVAGLTVFAIGSDAERGVPEAVLSSQQHIAEDGAVALQGAVDESVSDLRAAAADFGGSRPVPADATLTRLDRPSRKWRGTAVVDLATGRLLAAQGEAVPLGKVSLRGLPANPPPRLVRDDSGITRLLVFATLSQGGRPELLVASQSLKPPGISVGRNHTLEVVDRDGATLVSAGPGSGTDRARALAATAAREARSKGPSDTAAGGFDGPSGSLVGAADGSARTAVGYAGVARAPAAKESPSSALGLTVVTTVRTRSQGAGTGDLRLALVAAAVLLALAAGVTAALHLVLQRPLLRLRREARRLASGDLSVPVRVSRFGEPSRIGAALEALRRQLGGGGGTSQETVAQPPAGRRASPGTGEGRRRLGLRTVLAVCAFALLAWPASMLLTLGSTWPHPAGVVPRLISDDQRERTETTADRVRRGINDGYQDLARLATVIDASRPEQTRRTLDSSLEQHGRYRSLYVVDGAGEILARAGDEPRTPKRDRVRPGVEQTNTSGTEPVLAAVAAQPVKGAPTRSGRRYVVGEFKVQYLAGILSRPGLGSVWLVDAGHRVIASNKGFVAFGRVSDGRLRARLAALRTTRGSAELLLGWRDPAVAAVAPFNDKPGVANALGWKVASIRPVFWIGLPEYEAQRRIMLVGLLGVTAGAFCLGWLYLVVVRPLREVAKGAQALAGGDRRTVLYPRYHDEVGSLARSLELIRQRLPRTDAPPAPGSPDGAPATSASTSPSGPGPRS</sequence>
<feature type="domain" description="HAMP" evidence="5">
    <location>
        <begin position="306"/>
        <end position="358"/>
    </location>
</feature>
<dbReference type="GO" id="GO:0016020">
    <property type="term" value="C:membrane"/>
    <property type="evidence" value="ECO:0007669"/>
    <property type="project" value="InterPro"/>
</dbReference>
<dbReference type="SUPFAM" id="SSF158472">
    <property type="entry name" value="HAMP domain-like"/>
    <property type="match status" value="1"/>
</dbReference>
<dbReference type="SMART" id="SM00304">
    <property type="entry name" value="HAMP"/>
    <property type="match status" value="2"/>
</dbReference>
<dbReference type="Proteomes" id="UP000606194">
    <property type="component" value="Unassembled WGS sequence"/>
</dbReference>
<dbReference type="EMBL" id="BMTL01000088">
    <property type="protein sequence ID" value="GGS32596.1"/>
    <property type="molecule type" value="Genomic_DNA"/>
</dbReference>
<keyword evidence="1 4" id="KW-0812">Transmembrane</keyword>
<dbReference type="PANTHER" id="PTHR32089">
    <property type="entry name" value="METHYL-ACCEPTING CHEMOTAXIS PROTEIN MCPB"/>
    <property type="match status" value="1"/>
</dbReference>
<dbReference type="PANTHER" id="PTHR32089:SF112">
    <property type="entry name" value="LYSOZYME-LIKE PROTEIN-RELATED"/>
    <property type="match status" value="1"/>
</dbReference>
<feature type="domain" description="HAMP" evidence="5">
    <location>
        <begin position="675"/>
        <end position="727"/>
    </location>
</feature>
<keyword evidence="4" id="KW-0472">Membrane</keyword>
<evidence type="ECO:0000256" key="2">
    <source>
        <dbReference type="ARBA" id="ARBA00022989"/>
    </source>
</evidence>
<evidence type="ECO:0000313" key="6">
    <source>
        <dbReference type="EMBL" id="GGS32596.1"/>
    </source>
</evidence>
<feature type="region of interest" description="Disordered" evidence="3">
    <location>
        <begin position="722"/>
        <end position="753"/>
    </location>
</feature>
<comment type="caution">
    <text evidence="6">The sequence shown here is derived from an EMBL/GenBank/DDBJ whole genome shotgun (WGS) entry which is preliminary data.</text>
</comment>
<feature type="transmembrane region" description="Helical" evidence="4">
    <location>
        <begin position="655"/>
        <end position="677"/>
    </location>
</feature>
<dbReference type="Pfam" id="PF00672">
    <property type="entry name" value="HAMP"/>
    <property type="match status" value="2"/>
</dbReference>
<name>A0A918GEZ2_9ACTN</name>
<evidence type="ECO:0000259" key="5">
    <source>
        <dbReference type="PROSITE" id="PS50885"/>
    </source>
</evidence>
<dbReference type="CDD" id="cd06225">
    <property type="entry name" value="HAMP"/>
    <property type="match status" value="1"/>
</dbReference>